<sequence>MTSSQRPSRARRSLGKIRHNQLPRILVRINVAIGILAFLILTATLGFRYLTEPVADWSDALYMTLITITTVGYGEMVKIDSFGERIFAGLVALGGFGILTFLFTSLSVFFLEGDLDYTLRRRRMEKQIRKLHHHYIVCGFGRVGRNVAHELSQTNRHFVAIDIEEARMEENLDKFPGLLYLNGDASDEDKLDAAYIEEARGLLP</sequence>
<feature type="transmembrane region" description="Helical" evidence="2">
    <location>
        <begin position="25"/>
        <end position="47"/>
    </location>
</feature>
<dbReference type="Pfam" id="PF02254">
    <property type="entry name" value="TrkA_N"/>
    <property type="match status" value="1"/>
</dbReference>
<evidence type="ECO:0000259" key="3">
    <source>
        <dbReference type="PROSITE" id="PS51201"/>
    </source>
</evidence>
<name>A0A6S6XVB5_9PROT</name>
<dbReference type="InterPro" id="IPR050721">
    <property type="entry name" value="Trk_Ktr_HKT_K-transport"/>
</dbReference>
<dbReference type="GO" id="GO:0006813">
    <property type="term" value="P:potassium ion transport"/>
    <property type="evidence" value="ECO:0007669"/>
    <property type="project" value="InterPro"/>
</dbReference>
<protein>
    <submittedName>
        <fullName evidence="4">TrkA-N domain-containing protein</fullName>
    </submittedName>
</protein>
<proteinExistence type="predicted"/>
<dbReference type="PROSITE" id="PS51201">
    <property type="entry name" value="RCK_N"/>
    <property type="match status" value="1"/>
</dbReference>
<comment type="subcellular location">
    <subcellularLocation>
        <location evidence="1">Cell membrane</location>
        <topology evidence="1">Multi-pass membrane protein</topology>
    </subcellularLocation>
</comment>
<dbReference type="SUPFAM" id="SSF81324">
    <property type="entry name" value="Voltage-gated potassium channels"/>
    <property type="match status" value="1"/>
</dbReference>
<keyword evidence="2" id="KW-0812">Transmembrane</keyword>
<reference evidence="4 5" key="1">
    <citation type="submission" date="2020-03" db="EMBL/GenBank/DDBJ databases">
        <authorList>
            <consortium name="Genoscope - CEA"/>
            <person name="William W."/>
        </authorList>
    </citation>
    <scope>NUCLEOTIDE SEQUENCE [LARGE SCALE GENOMIC DNA]</scope>
    <source>
        <strain evidence="5">DSM 16959</strain>
    </source>
</reference>
<keyword evidence="2" id="KW-1133">Transmembrane helix</keyword>
<keyword evidence="2" id="KW-0472">Membrane</keyword>
<feature type="transmembrane region" description="Helical" evidence="2">
    <location>
        <begin position="86"/>
        <end position="111"/>
    </location>
</feature>
<dbReference type="SUPFAM" id="SSF51735">
    <property type="entry name" value="NAD(P)-binding Rossmann-fold domains"/>
    <property type="match status" value="1"/>
</dbReference>
<dbReference type="Gene3D" id="1.10.287.70">
    <property type="match status" value="1"/>
</dbReference>
<evidence type="ECO:0000313" key="4">
    <source>
        <dbReference type="EMBL" id="CAB1367997.1"/>
    </source>
</evidence>
<dbReference type="KEGG" id="doe:DENOEST_0832"/>
<evidence type="ECO:0000256" key="1">
    <source>
        <dbReference type="ARBA" id="ARBA00004651"/>
    </source>
</evidence>
<dbReference type="InterPro" id="IPR036291">
    <property type="entry name" value="NAD(P)-bd_dom_sf"/>
</dbReference>
<evidence type="ECO:0000256" key="2">
    <source>
        <dbReference type="SAM" id="Phobius"/>
    </source>
</evidence>
<dbReference type="Pfam" id="PF07885">
    <property type="entry name" value="Ion_trans_2"/>
    <property type="match status" value="1"/>
</dbReference>
<dbReference type="InterPro" id="IPR013099">
    <property type="entry name" value="K_chnl_dom"/>
</dbReference>
<dbReference type="PANTHER" id="PTHR43833">
    <property type="entry name" value="POTASSIUM CHANNEL PROTEIN 2-RELATED-RELATED"/>
    <property type="match status" value="1"/>
</dbReference>
<dbReference type="EMBL" id="LR778301">
    <property type="protein sequence ID" value="CAB1367997.1"/>
    <property type="molecule type" value="Genomic_DNA"/>
</dbReference>
<organism evidence="4 5">
    <name type="scientific">Denitratisoma oestradiolicum</name>
    <dbReference type="NCBI Taxonomy" id="311182"/>
    <lineage>
        <taxon>Bacteria</taxon>
        <taxon>Pseudomonadati</taxon>
        <taxon>Pseudomonadota</taxon>
        <taxon>Betaproteobacteria</taxon>
        <taxon>Nitrosomonadales</taxon>
        <taxon>Sterolibacteriaceae</taxon>
        <taxon>Denitratisoma</taxon>
    </lineage>
</organism>
<feature type="domain" description="RCK N-terminal" evidence="3">
    <location>
        <begin position="132"/>
        <end position="204"/>
    </location>
</feature>
<dbReference type="InterPro" id="IPR003148">
    <property type="entry name" value="RCK_N"/>
</dbReference>
<evidence type="ECO:0000313" key="5">
    <source>
        <dbReference type="Proteomes" id="UP000515733"/>
    </source>
</evidence>
<dbReference type="Proteomes" id="UP000515733">
    <property type="component" value="Chromosome"/>
</dbReference>
<keyword evidence="5" id="KW-1185">Reference proteome</keyword>
<dbReference type="AlphaFoldDB" id="A0A6S6XVB5"/>
<accession>A0A6S6XVB5</accession>
<gene>
    <name evidence="4" type="ORF">DENOEST_0832</name>
</gene>
<dbReference type="PANTHER" id="PTHR43833:SF9">
    <property type="entry name" value="POTASSIUM CHANNEL PROTEIN YUGO-RELATED"/>
    <property type="match status" value="1"/>
</dbReference>
<dbReference type="GO" id="GO:0005886">
    <property type="term" value="C:plasma membrane"/>
    <property type="evidence" value="ECO:0007669"/>
    <property type="project" value="UniProtKB-SubCell"/>
</dbReference>
<dbReference type="Gene3D" id="3.40.50.720">
    <property type="entry name" value="NAD(P)-binding Rossmann-like Domain"/>
    <property type="match status" value="1"/>
</dbReference>